<dbReference type="STRING" id="1503961.SAMN05421736_11929"/>
<comment type="similarity">
    <text evidence="8">Belongs to the type II topoisomerase GyrA/ParC subunit family. ParC type 2 subfamily.</text>
</comment>
<dbReference type="EMBL" id="FNPI01000019">
    <property type="protein sequence ID" value="SDZ58333.1"/>
    <property type="molecule type" value="Genomic_DNA"/>
</dbReference>
<dbReference type="AlphaFoldDB" id="A0A1H3U755"/>
<keyword evidence="2 8" id="KW-1003">Cell membrane</keyword>
<dbReference type="SUPFAM" id="SSF56719">
    <property type="entry name" value="Type II DNA topoisomerase"/>
    <property type="match status" value="1"/>
</dbReference>
<evidence type="ECO:0000259" key="12">
    <source>
        <dbReference type="PROSITE" id="PS52040"/>
    </source>
</evidence>
<dbReference type="Pfam" id="PF00521">
    <property type="entry name" value="DNA_topoisoIV"/>
    <property type="match status" value="1"/>
</dbReference>
<proteinExistence type="inferred from homology"/>
<evidence type="ECO:0000313" key="13">
    <source>
        <dbReference type="EMBL" id="SDZ58333.1"/>
    </source>
</evidence>
<dbReference type="Proteomes" id="UP000198935">
    <property type="component" value="Unassembled WGS sequence"/>
</dbReference>
<feature type="active site" description="O-(5'-phospho-DNA)-tyrosine intermediate" evidence="8 9">
    <location>
        <position position="121"/>
    </location>
</feature>
<dbReference type="InterPro" id="IPR005741">
    <property type="entry name" value="TopoIV_A_Gpos"/>
</dbReference>
<dbReference type="FunFam" id="1.10.268.10:FF:000001">
    <property type="entry name" value="DNA gyrase subunit A"/>
    <property type="match status" value="1"/>
</dbReference>
<sequence>MQEKDRYLDLPLEDVIGDRFGRYSKYIIQDRALPDARDGLKPVQRRILYAMHVDRNTADKPFRKSAKTVGNVIGNYHPHGDSSVYDAMIRLSQDWKMRHLLVEMHGNNGSIDGDPPAAMRYTEARLSSISSELLRDIDKNTVDFMPNFDDSDTEPVVLPSRYPNLLVNGSTGISSGYATDIPPHHLGEVIDAAILQMEKPDCTLDELMAHIKGPDFPTGGIIQGAEGLKKAYETGKGKIVLRGKAKVEDLRGGRQQIVINEIPYEVNKANLVKKIDELRIDKKVDGIAEVRDDTDRTGLSIVVELKKDADAQGILHFLYKNTDLQVTYNFNMVAISNKTPKLLGLKQMLASYIGHQKAVVTRRTTYDLTKAKERAHIVEGLIKAISILDDVIQTIRSSKDKKDAKDRLQAAYGFTEPQAEAIVTLQLYRLTNTDVTTLQEEAAELQKQIDKLESILASEAKLIGEIKRELKDTKKKYADERRTAIEQEIEDLKINLEVVVPAEDVMVTVTKEGYVKRTSLRSYAASNGEPPGMKETDRLLHSMEMNTTDTLMLFTLKGSFLFLPVHQMPEIRWKDSGQHVANIITMDSGDEIISAIPVKDFTEERYLLFTTKNGMIKRTVLSEYKAQRNSKALMAIKLKKDDEVIHAALTDGHQDVFIATHNGFGLWYSEEEVGVTGQRTAGVKAINLKADDFVVASLTFPEGENQNLFLVTQRAAYKKMKLSAFEKSSRAKRGLVMLKELKRYPHRVAALLAVKKNGKVWMEGEKGMQEAVDVSTVRHSDRYTNGSFLLDTTETGEVADVWYEPGEDGNTVKNDANEAAPPDKVTFDTDDNNNQTKLF</sequence>
<keyword evidence="4 8" id="KW-0238">DNA-binding</keyword>
<evidence type="ECO:0000256" key="2">
    <source>
        <dbReference type="ARBA" id="ARBA00022475"/>
    </source>
</evidence>
<organism evidence="13 14">
    <name type="scientific">Evansella caseinilytica</name>
    <dbReference type="NCBI Taxonomy" id="1503961"/>
    <lineage>
        <taxon>Bacteria</taxon>
        <taxon>Bacillati</taxon>
        <taxon>Bacillota</taxon>
        <taxon>Bacilli</taxon>
        <taxon>Bacillales</taxon>
        <taxon>Bacillaceae</taxon>
        <taxon>Evansella</taxon>
    </lineage>
</organism>
<feature type="site" description="Interaction with DNA" evidence="8">
    <location>
        <position position="77"/>
    </location>
</feature>
<dbReference type="NCBIfam" id="TIGR01063">
    <property type="entry name" value="gyrA"/>
    <property type="match status" value="1"/>
</dbReference>
<dbReference type="GO" id="GO:0005524">
    <property type="term" value="F:ATP binding"/>
    <property type="evidence" value="ECO:0007669"/>
    <property type="project" value="InterPro"/>
</dbReference>
<dbReference type="GO" id="GO:0005737">
    <property type="term" value="C:cytoplasm"/>
    <property type="evidence" value="ECO:0007669"/>
    <property type="project" value="TreeGrafter"/>
</dbReference>
<evidence type="ECO:0000313" key="14">
    <source>
        <dbReference type="Proteomes" id="UP000198935"/>
    </source>
</evidence>
<feature type="coiled-coil region" evidence="10">
    <location>
        <begin position="428"/>
        <end position="495"/>
    </location>
</feature>
<dbReference type="InterPro" id="IPR006691">
    <property type="entry name" value="GyrA/parC_rep"/>
</dbReference>
<comment type="subunit">
    <text evidence="7 8">Heterotetramer composed of ParC and ParE.</text>
</comment>
<feature type="site" description="Interaction with DNA" evidence="8">
    <location>
        <position position="96"/>
    </location>
</feature>
<dbReference type="GO" id="GO:0003677">
    <property type="term" value="F:DNA binding"/>
    <property type="evidence" value="ECO:0007669"/>
    <property type="project" value="UniProtKB-UniRule"/>
</dbReference>
<evidence type="ECO:0000256" key="7">
    <source>
        <dbReference type="ARBA" id="ARBA00063644"/>
    </source>
</evidence>
<keyword evidence="3 8" id="KW-0799">Topoisomerase</keyword>
<dbReference type="EC" id="5.6.2.2" evidence="8"/>
<dbReference type="FunFam" id="2.120.10.90:FF:000005">
    <property type="entry name" value="DNA topoisomerase 4 subunit A"/>
    <property type="match status" value="1"/>
</dbReference>
<dbReference type="OrthoDB" id="9806486at2"/>
<dbReference type="Gene3D" id="2.120.10.90">
    <property type="entry name" value="DNA gyrase/topoisomerase IV, subunit A, C-terminal"/>
    <property type="match status" value="1"/>
</dbReference>
<accession>A0A1H3U755</accession>
<dbReference type="SMART" id="SM00434">
    <property type="entry name" value="TOP4c"/>
    <property type="match status" value="1"/>
</dbReference>
<dbReference type="InterPro" id="IPR013757">
    <property type="entry name" value="Topo_IIA_A_a_sf"/>
</dbReference>
<dbReference type="FunFam" id="3.30.1360.40:FF:000002">
    <property type="entry name" value="DNA gyrase subunit A"/>
    <property type="match status" value="1"/>
</dbReference>
<dbReference type="PANTHER" id="PTHR43493:SF9">
    <property type="entry name" value="DNA TOPOISOMERASE 4 SUBUNIT A"/>
    <property type="match status" value="1"/>
</dbReference>
<keyword evidence="5 8" id="KW-0472">Membrane</keyword>
<dbReference type="HAMAP" id="MF_00937">
    <property type="entry name" value="ParC_type2"/>
    <property type="match status" value="1"/>
</dbReference>
<feature type="site" description="Interaction with DNA" evidence="8">
    <location>
        <position position="41"/>
    </location>
</feature>
<dbReference type="PANTHER" id="PTHR43493">
    <property type="entry name" value="DNA GYRASE/TOPOISOMERASE SUBUNIT A"/>
    <property type="match status" value="1"/>
</dbReference>
<feature type="site" description="Interaction with DNA" evidence="8">
    <location>
        <position position="90"/>
    </location>
</feature>
<evidence type="ECO:0000256" key="1">
    <source>
        <dbReference type="ARBA" id="ARBA00000185"/>
    </source>
</evidence>
<keyword evidence="10" id="KW-0175">Coiled coil</keyword>
<dbReference type="InterPro" id="IPR050220">
    <property type="entry name" value="Type_II_DNA_Topoisomerases"/>
</dbReference>
<dbReference type="InterPro" id="IPR013758">
    <property type="entry name" value="Topo_IIA_A/C_ab"/>
</dbReference>
<dbReference type="InterPro" id="IPR013760">
    <property type="entry name" value="Topo_IIA-like_dom_sf"/>
</dbReference>
<comment type="catalytic activity">
    <reaction evidence="1 8 9">
        <text>ATP-dependent breakage, passage and rejoining of double-stranded DNA.</text>
        <dbReference type="EC" id="5.6.2.2"/>
    </reaction>
</comment>
<dbReference type="Gene3D" id="1.10.268.10">
    <property type="entry name" value="Topoisomerase, domain 3"/>
    <property type="match status" value="1"/>
</dbReference>
<dbReference type="SUPFAM" id="SSF101904">
    <property type="entry name" value="GyrA/ParC C-terminal domain-like"/>
    <property type="match status" value="1"/>
</dbReference>
<reference evidence="14" key="1">
    <citation type="submission" date="2016-10" db="EMBL/GenBank/DDBJ databases">
        <authorList>
            <person name="Varghese N."/>
            <person name="Submissions S."/>
        </authorList>
    </citation>
    <scope>NUCLEOTIDE SEQUENCE [LARGE SCALE GENOMIC DNA]</scope>
    <source>
        <strain evidence="14">SP</strain>
    </source>
</reference>
<dbReference type="NCBIfam" id="TIGR01061">
    <property type="entry name" value="parC_Gpos"/>
    <property type="match status" value="1"/>
</dbReference>
<dbReference type="Pfam" id="PF03989">
    <property type="entry name" value="DNA_gyraseA_C"/>
    <property type="match status" value="5"/>
</dbReference>
<dbReference type="FunFam" id="3.90.199.10:FF:000001">
    <property type="entry name" value="DNA gyrase subunit A"/>
    <property type="match status" value="1"/>
</dbReference>
<dbReference type="GO" id="GO:0005694">
    <property type="term" value="C:chromosome"/>
    <property type="evidence" value="ECO:0007669"/>
    <property type="project" value="InterPro"/>
</dbReference>
<feature type="site" description="Interaction with DNA" evidence="8">
    <location>
        <position position="79"/>
    </location>
</feature>
<dbReference type="Gene3D" id="3.90.199.10">
    <property type="entry name" value="Topoisomerase II, domain 5"/>
    <property type="match status" value="1"/>
</dbReference>
<dbReference type="GO" id="GO:0006265">
    <property type="term" value="P:DNA topological change"/>
    <property type="evidence" value="ECO:0007669"/>
    <property type="project" value="UniProtKB-UniRule"/>
</dbReference>
<feature type="domain" description="Topo IIA-type catalytic" evidence="12">
    <location>
        <begin position="33"/>
        <end position="497"/>
    </location>
</feature>
<gene>
    <name evidence="8" type="primary">parC</name>
    <name evidence="13" type="ORF">SAMN05421736_11929</name>
</gene>
<dbReference type="PROSITE" id="PS52040">
    <property type="entry name" value="TOPO_IIA"/>
    <property type="match status" value="1"/>
</dbReference>
<dbReference type="GO" id="GO:0007059">
    <property type="term" value="P:chromosome segregation"/>
    <property type="evidence" value="ECO:0007669"/>
    <property type="project" value="UniProtKB-UniRule"/>
</dbReference>
<evidence type="ECO:0000256" key="5">
    <source>
        <dbReference type="ARBA" id="ARBA00023136"/>
    </source>
</evidence>
<evidence type="ECO:0000256" key="8">
    <source>
        <dbReference type="HAMAP-Rule" id="MF_00937"/>
    </source>
</evidence>
<dbReference type="GO" id="GO:0009330">
    <property type="term" value="C:DNA topoisomerase type II (double strand cut, ATP-hydrolyzing) complex"/>
    <property type="evidence" value="ECO:0007669"/>
    <property type="project" value="TreeGrafter"/>
</dbReference>
<evidence type="ECO:0000256" key="10">
    <source>
        <dbReference type="SAM" id="Coils"/>
    </source>
</evidence>
<dbReference type="NCBIfam" id="NF004044">
    <property type="entry name" value="PRK05561.1"/>
    <property type="match status" value="1"/>
</dbReference>
<keyword evidence="6 8" id="KW-0413">Isomerase</keyword>
<comment type="function">
    <text evidence="8">Topoisomerase IV is essential for chromosome segregation. It relaxes supercoiled DNA. Performs the decatenation events required during the replication of a circular DNA molecule.</text>
</comment>
<dbReference type="Gene3D" id="3.30.1360.40">
    <property type="match status" value="1"/>
</dbReference>
<dbReference type="InterPro" id="IPR002205">
    <property type="entry name" value="Topo_IIA_dom_A"/>
</dbReference>
<feature type="region of interest" description="Disordered" evidence="11">
    <location>
        <begin position="805"/>
        <end position="839"/>
    </location>
</feature>
<name>A0A1H3U755_9BACI</name>
<comment type="subcellular location">
    <subcellularLocation>
        <location evidence="8">Cell membrane</location>
        <topology evidence="8">Peripheral membrane protein</topology>
    </subcellularLocation>
</comment>
<dbReference type="CDD" id="cd00187">
    <property type="entry name" value="TOP4c"/>
    <property type="match status" value="1"/>
</dbReference>
<evidence type="ECO:0000256" key="3">
    <source>
        <dbReference type="ARBA" id="ARBA00023029"/>
    </source>
</evidence>
<keyword evidence="14" id="KW-1185">Reference proteome</keyword>
<evidence type="ECO:0000256" key="9">
    <source>
        <dbReference type="PROSITE-ProRule" id="PRU01384"/>
    </source>
</evidence>
<dbReference type="InterPro" id="IPR035516">
    <property type="entry name" value="Gyrase/topoIV_suA_C"/>
</dbReference>
<protein>
    <recommendedName>
        <fullName evidence="8">DNA topoisomerase 4 subunit A</fullName>
        <ecNumber evidence="8">5.6.2.2</ecNumber>
    </recommendedName>
    <alternativeName>
        <fullName evidence="8">Topoisomerase IV subunit A</fullName>
    </alternativeName>
</protein>
<evidence type="ECO:0000256" key="11">
    <source>
        <dbReference type="SAM" id="MobiDB-lite"/>
    </source>
</evidence>
<evidence type="ECO:0000256" key="4">
    <source>
        <dbReference type="ARBA" id="ARBA00023125"/>
    </source>
</evidence>
<feature type="site" description="Transition state stabilizer" evidence="8">
    <location>
        <position position="120"/>
    </location>
</feature>
<dbReference type="GO" id="GO:0034335">
    <property type="term" value="F:DNA negative supercoiling activity"/>
    <property type="evidence" value="ECO:0007669"/>
    <property type="project" value="UniProtKB-ARBA"/>
</dbReference>
<evidence type="ECO:0000256" key="6">
    <source>
        <dbReference type="ARBA" id="ARBA00023235"/>
    </source>
</evidence>
<dbReference type="GO" id="GO:0019897">
    <property type="term" value="C:extrinsic component of plasma membrane"/>
    <property type="evidence" value="ECO:0007669"/>
    <property type="project" value="UniProtKB-UniRule"/>
</dbReference>